<proteinExistence type="predicted"/>
<name>A0A816PQ49_BRANA</name>
<reference evidence="1" key="1">
    <citation type="submission" date="2021-01" db="EMBL/GenBank/DDBJ databases">
        <authorList>
            <consortium name="Genoscope - CEA"/>
            <person name="William W."/>
        </authorList>
    </citation>
    <scope>NUCLEOTIDE SEQUENCE</scope>
</reference>
<dbReference type="EMBL" id="HG994363">
    <property type="protein sequence ID" value="CAF2052464.1"/>
    <property type="molecule type" value="Genomic_DNA"/>
</dbReference>
<dbReference type="AlphaFoldDB" id="A0A816PQ49"/>
<evidence type="ECO:0000313" key="1">
    <source>
        <dbReference type="EMBL" id="CAF2052464.1"/>
    </source>
</evidence>
<gene>
    <name evidence="1" type="ORF">DARMORV10_A09P69270.1</name>
</gene>
<organism evidence="1">
    <name type="scientific">Brassica napus</name>
    <name type="common">Rape</name>
    <dbReference type="NCBI Taxonomy" id="3708"/>
    <lineage>
        <taxon>Eukaryota</taxon>
        <taxon>Viridiplantae</taxon>
        <taxon>Streptophyta</taxon>
        <taxon>Embryophyta</taxon>
        <taxon>Tracheophyta</taxon>
        <taxon>Spermatophyta</taxon>
        <taxon>Magnoliopsida</taxon>
        <taxon>eudicotyledons</taxon>
        <taxon>Gunneridae</taxon>
        <taxon>Pentapetalae</taxon>
        <taxon>rosids</taxon>
        <taxon>malvids</taxon>
        <taxon>Brassicales</taxon>
        <taxon>Brassicaceae</taxon>
        <taxon>Brassiceae</taxon>
        <taxon>Brassica</taxon>
    </lineage>
</organism>
<sequence length="54" mass="5802">MLCGSPSSTIVSTFFSLYSIDSLSRNCFDVFGVFVLGGSQVQNTAESTVFQVLN</sequence>
<accession>A0A816PQ49</accession>
<protein>
    <submittedName>
        <fullName evidence="1">(rape) hypothetical protein</fullName>
    </submittedName>
</protein>
<dbReference type="Proteomes" id="UP001295469">
    <property type="component" value="Chromosome A09"/>
</dbReference>